<protein>
    <submittedName>
        <fullName evidence="3">Uncharacterized protein</fullName>
    </submittedName>
</protein>
<feature type="region of interest" description="Disordered" evidence="1">
    <location>
        <begin position="1"/>
        <end position="35"/>
    </location>
</feature>
<name>A0A2C8A728_9ACTN</name>
<dbReference type="AlphaFoldDB" id="A0A2C8A728"/>
<gene>
    <name evidence="2" type="ORF">PFR_JS10_8</name>
    <name evidence="3" type="ORF">PFR_JS23_8</name>
</gene>
<dbReference type="EMBL" id="LT576035">
    <property type="protein sequence ID" value="SBN37651.1"/>
    <property type="molecule type" value="Genomic_DNA"/>
</dbReference>
<evidence type="ECO:0000313" key="4">
    <source>
        <dbReference type="Proteomes" id="UP000250080"/>
    </source>
</evidence>
<feature type="region of interest" description="Disordered" evidence="1">
    <location>
        <begin position="103"/>
        <end position="123"/>
    </location>
</feature>
<evidence type="ECO:0000313" key="2">
    <source>
        <dbReference type="EMBL" id="SBN37651.1"/>
    </source>
</evidence>
<reference evidence="3 4" key="2">
    <citation type="submission" date="2016-09" db="EMBL/GenBank/DDBJ databases">
        <authorList>
            <person name="Laine KS P."/>
        </authorList>
    </citation>
    <scope>NUCLEOTIDE SEQUENCE [LARGE SCALE GENOMIC DNA]</scope>
    <source>
        <strain evidence="3">PFRJS-23</strain>
    </source>
</reference>
<dbReference type="Proteomes" id="UP000250080">
    <property type="component" value="Chromosome I"/>
</dbReference>
<proteinExistence type="predicted"/>
<feature type="region of interest" description="Disordered" evidence="1">
    <location>
        <begin position="162"/>
        <end position="231"/>
    </location>
</feature>
<organism evidence="3 4">
    <name type="scientific">Propionibacterium freudenreichii</name>
    <dbReference type="NCBI Taxonomy" id="1744"/>
    <lineage>
        <taxon>Bacteria</taxon>
        <taxon>Bacillati</taxon>
        <taxon>Actinomycetota</taxon>
        <taxon>Actinomycetes</taxon>
        <taxon>Propionibacteriales</taxon>
        <taxon>Propionibacteriaceae</taxon>
        <taxon>Propionibacterium</taxon>
    </lineage>
</organism>
<evidence type="ECO:0000313" key="3">
    <source>
        <dbReference type="EMBL" id="SCQ73707.1"/>
    </source>
</evidence>
<feature type="compositionally biased region" description="Basic and acidic residues" evidence="1">
    <location>
        <begin position="197"/>
        <end position="213"/>
    </location>
</feature>
<sequence>MTPRHHRAAGTPSAGNSGERTPMHPWNGRVDAALPRQSRGMAAISRADEDRVKKIAVPARNPLCQSLISARSPMALPYRAPLWRSLKAPRNVFTRCSPIPTALPTARRPARRHSDAACGDRRRAEEIERVGQRTHGFPASWPQGLDGDLGSASGHRFLRWQPQQRSAPIAGRGEGVPRRPAASRPTWDGTAATPDGGIDRRIADRPRPEPLARRDRRRTHPGKSCATGGIRPQDLCCAGPVTVGAVVTFVSVDKRARS</sequence>
<evidence type="ECO:0000256" key="1">
    <source>
        <dbReference type="SAM" id="MobiDB-lite"/>
    </source>
</evidence>
<reference evidence="2" key="1">
    <citation type="submission" date="2016-05" db="EMBL/GenBank/DDBJ databases">
        <authorList>
            <person name="Lavstsen T."/>
            <person name="Jespersen J.S."/>
        </authorList>
    </citation>
    <scope>NUCLEOTIDE SEQUENCE</scope>
    <source>
        <strain evidence="2">PFRJS10</strain>
    </source>
</reference>
<feature type="compositionally biased region" description="Basic and acidic residues" evidence="1">
    <location>
        <begin position="112"/>
        <end position="123"/>
    </location>
</feature>
<accession>A0A2C8A728</accession>
<dbReference type="EMBL" id="LT618793">
    <property type="protein sequence ID" value="SCQ73707.1"/>
    <property type="molecule type" value="Genomic_DNA"/>
</dbReference>